<dbReference type="PANTHER" id="PTHR37536:SF1">
    <property type="entry name" value="ASPERGILLOPEPSIN, PUTAITVE (AFU_ORTHOLOGUE AFUA_7G01200)"/>
    <property type="match status" value="1"/>
</dbReference>
<sequence length="113" mass="11945">MIRLTVEAISAKNGTAKIENLTTGVTVSKFVESSYPLCMQNAEWIVEDYAMGQNGNWVQFCNFETVQFTDSTATMASGESIGTDGATIVAIEQNGVVLTSVSGTSGGVTIKHS</sequence>
<proteinExistence type="predicted"/>
<keyword evidence="3" id="KW-1185">Reference proteome</keyword>
<dbReference type="Pfam" id="PF01828">
    <property type="entry name" value="Peptidase_A4"/>
    <property type="match status" value="1"/>
</dbReference>
<reference evidence="2 3" key="1">
    <citation type="submission" date="2014-04" db="EMBL/GenBank/DDBJ databases">
        <title>Evolutionary Origins and Diversification of the Mycorrhizal Mutualists.</title>
        <authorList>
            <consortium name="DOE Joint Genome Institute"/>
            <consortium name="Mycorrhizal Genomics Consortium"/>
            <person name="Kohler A."/>
            <person name="Kuo A."/>
            <person name="Nagy L.G."/>
            <person name="Floudas D."/>
            <person name="Copeland A."/>
            <person name="Barry K.W."/>
            <person name="Cichocki N."/>
            <person name="Veneault-Fourrey C."/>
            <person name="LaButti K."/>
            <person name="Lindquist E.A."/>
            <person name="Lipzen A."/>
            <person name="Lundell T."/>
            <person name="Morin E."/>
            <person name="Murat C."/>
            <person name="Riley R."/>
            <person name="Ohm R."/>
            <person name="Sun H."/>
            <person name="Tunlid A."/>
            <person name="Henrissat B."/>
            <person name="Grigoriev I.V."/>
            <person name="Hibbett D.S."/>
            <person name="Martin F."/>
        </authorList>
    </citation>
    <scope>NUCLEOTIDE SEQUENCE [LARGE SCALE GENOMIC DNA]</scope>
    <source>
        <strain evidence="2 3">Koide BX008</strain>
    </source>
</reference>
<accession>A0A0C2WZ36</accession>
<gene>
    <name evidence="2" type="ORF">M378DRAFT_166639</name>
</gene>
<dbReference type="SUPFAM" id="SSF49899">
    <property type="entry name" value="Concanavalin A-like lectins/glucanases"/>
    <property type="match status" value="1"/>
</dbReference>
<dbReference type="InterPro" id="IPR000250">
    <property type="entry name" value="Peptidase_G1"/>
</dbReference>
<dbReference type="CDD" id="cd13426">
    <property type="entry name" value="Peptidase_G1"/>
    <property type="match status" value="1"/>
</dbReference>
<feature type="active site" description="Proton acceptor" evidence="1">
    <location>
        <position position="47"/>
    </location>
</feature>
<dbReference type="PANTHER" id="PTHR37536">
    <property type="entry name" value="PUTATIVE (AFU_ORTHOLOGUE AFUA_3G02970)-RELATED"/>
    <property type="match status" value="1"/>
</dbReference>
<dbReference type="AlphaFoldDB" id="A0A0C2WZ36"/>
<dbReference type="HOGENOM" id="CLU_167011_0_0_1"/>
<dbReference type="GO" id="GO:0070007">
    <property type="term" value="F:glutamic-type endopeptidase activity"/>
    <property type="evidence" value="ECO:0007669"/>
    <property type="project" value="InterPro"/>
</dbReference>
<dbReference type="Proteomes" id="UP000054549">
    <property type="component" value="Unassembled WGS sequence"/>
</dbReference>
<protein>
    <submittedName>
        <fullName evidence="2">Uncharacterized protein</fullName>
    </submittedName>
</protein>
<organism evidence="2 3">
    <name type="scientific">Amanita muscaria (strain Koide BX008)</name>
    <dbReference type="NCBI Taxonomy" id="946122"/>
    <lineage>
        <taxon>Eukaryota</taxon>
        <taxon>Fungi</taxon>
        <taxon>Dikarya</taxon>
        <taxon>Basidiomycota</taxon>
        <taxon>Agaricomycotina</taxon>
        <taxon>Agaricomycetes</taxon>
        <taxon>Agaricomycetidae</taxon>
        <taxon>Agaricales</taxon>
        <taxon>Pluteineae</taxon>
        <taxon>Amanitaceae</taxon>
        <taxon>Amanita</taxon>
    </lineage>
</organism>
<dbReference type="GO" id="GO:0006508">
    <property type="term" value="P:proteolysis"/>
    <property type="evidence" value="ECO:0007669"/>
    <property type="project" value="InterPro"/>
</dbReference>
<dbReference type="OrthoDB" id="2862635at2759"/>
<dbReference type="InParanoid" id="A0A0C2WZ36"/>
<dbReference type="EMBL" id="KN818281">
    <property type="protein sequence ID" value="KIL61673.1"/>
    <property type="molecule type" value="Genomic_DNA"/>
</dbReference>
<evidence type="ECO:0000313" key="3">
    <source>
        <dbReference type="Proteomes" id="UP000054549"/>
    </source>
</evidence>
<dbReference type="InterPro" id="IPR013320">
    <property type="entry name" value="ConA-like_dom_sf"/>
</dbReference>
<dbReference type="InterPro" id="IPR038656">
    <property type="entry name" value="Peptidase_G1_sf"/>
</dbReference>
<dbReference type="STRING" id="946122.A0A0C2WZ36"/>
<dbReference type="Gene3D" id="2.60.120.700">
    <property type="entry name" value="Peptidase G1"/>
    <property type="match status" value="1"/>
</dbReference>
<name>A0A0C2WZ36_AMAMK</name>
<evidence type="ECO:0000313" key="2">
    <source>
        <dbReference type="EMBL" id="KIL61673.1"/>
    </source>
</evidence>
<evidence type="ECO:0000256" key="1">
    <source>
        <dbReference type="PIRSR" id="PIRSR600250-50"/>
    </source>
</evidence>